<protein>
    <submittedName>
        <fullName evidence="2">Uncharacterized protein</fullName>
    </submittedName>
</protein>
<feature type="transmembrane region" description="Helical" evidence="1">
    <location>
        <begin position="21"/>
        <end position="45"/>
    </location>
</feature>
<reference evidence="2 3" key="1">
    <citation type="submission" date="2016-12" db="EMBL/GenBank/DDBJ databases">
        <title>The genomes of Aspergillus section Nigri reveals drivers in fungal speciation.</title>
        <authorList>
            <consortium name="DOE Joint Genome Institute"/>
            <person name="Vesth T.C."/>
            <person name="Nybo J."/>
            <person name="Theobald S."/>
            <person name="Brandl J."/>
            <person name="Frisvad J.C."/>
            <person name="Nielsen K.F."/>
            <person name="Lyhne E.K."/>
            <person name="Kogle M.E."/>
            <person name="Kuo A."/>
            <person name="Riley R."/>
            <person name="Clum A."/>
            <person name="Nolan M."/>
            <person name="Lipzen A."/>
            <person name="Salamov A."/>
            <person name="Henrissat B."/>
            <person name="Wiebenga A."/>
            <person name="De Vries R.P."/>
            <person name="Grigoriev I.V."/>
            <person name="Mortensen U.H."/>
            <person name="Andersen M.R."/>
            <person name="Baker S.E."/>
        </authorList>
    </citation>
    <scope>NUCLEOTIDE SEQUENCE [LARGE SCALE GENOMIC DNA]</scope>
    <source>
        <strain evidence="2 3">IBT 23096</strain>
    </source>
</reference>
<dbReference type="Proteomes" id="UP000234275">
    <property type="component" value="Unassembled WGS sequence"/>
</dbReference>
<keyword evidence="1" id="KW-1133">Transmembrane helix</keyword>
<dbReference type="VEuPathDB" id="FungiDB:P170DRAFT_183469"/>
<proteinExistence type="predicted"/>
<dbReference type="RefSeq" id="XP_024704699.1">
    <property type="nucleotide sequence ID" value="XM_024842672.1"/>
</dbReference>
<evidence type="ECO:0000313" key="2">
    <source>
        <dbReference type="EMBL" id="PLB49397.1"/>
    </source>
</evidence>
<accession>A0A2I2G935</accession>
<organism evidence="2 3">
    <name type="scientific">Aspergillus steynii IBT 23096</name>
    <dbReference type="NCBI Taxonomy" id="1392250"/>
    <lineage>
        <taxon>Eukaryota</taxon>
        <taxon>Fungi</taxon>
        <taxon>Dikarya</taxon>
        <taxon>Ascomycota</taxon>
        <taxon>Pezizomycotina</taxon>
        <taxon>Eurotiomycetes</taxon>
        <taxon>Eurotiomycetidae</taxon>
        <taxon>Eurotiales</taxon>
        <taxon>Aspergillaceae</taxon>
        <taxon>Aspergillus</taxon>
        <taxon>Aspergillus subgen. Circumdati</taxon>
    </lineage>
</organism>
<keyword evidence="1" id="KW-0472">Membrane</keyword>
<evidence type="ECO:0000256" key="1">
    <source>
        <dbReference type="SAM" id="Phobius"/>
    </source>
</evidence>
<name>A0A2I2G935_9EURO</name>
<sequence>MRMCLYQINLSATIRNGWIGVFFSVAFFLFLCTFCSDIIMSFTFYEAALGIKELI</sequence>
<gene>
    <name evidence="2" type="ORF">P170DRAFT_183469</name>
</gene>
<evidence type="ECO:0000313" key="3">
    <source>
        <dbReference type="Proteomes" id="UP000234275"/>
    </source>
</evidence>
<dbReference type="EMBL" id="MSFO01000004">
    <property type="protein sequence ID" value="PLB49397.1"/>
    <property type="molecule type" value="Genomic_DNA"/>
</dbReference>
<keyword evidence="1" id="KW-0812">Transmembrane</keyword>
<dbReference type="AlphaFoldDB" id="A0A2I2G935"/>
<comment type="caution">
    <text evidence="2">The sequence shown here is derived from an EMBL/GenBank/DDBJ whole genome shotgun (WGS) entry which is preliminary data.</text>
</comment>
<dbReference type="GeneID" id="36550370"/>
<keyword evidence="3" id="KW-1185">Reference proteome</keyword>